<feature type="domain" description="Histidine kinase" evidence="13">
    <location>
        <begin position="469"/>
        <end position="567"/>
    </location>
</feature>
<evidence type="ECO:0000259" key="14">
    <source>
        <dbReference type="PROSITE" id="PS50885"/>
    </source>
</evidence>
<gene>
    <name evidence="15" type="ORF">SAMN02745134_01515</name>
</gene>
<evidence type="ECO:0000259" key="13">
    <source>
        <dbReference type="PROSITE" id="PS50109"/>
    </source>
</evidence>
<dbReference type="Pfam" id="PF06580">
    <property type="entry name" value="His_kinase"/>
    <property type="match status" value="1"/>
</dbReference>
<keyword evidence="5" id="KW-0597">Phosphoprotein</keyword>
<comment type="subcellular location">
    <subcellularLocation>
        <location evidence="2">Cell membrane</location>
        <topology evidence="2">Multi-pass membrane protein</topology>
    </subcellularLocation>
</comment>
<dbReference type="STRING" id="1121291.SAMN02745134_01515"/>
<evidence type="ECO:0000256" key="7">
    <source>
        <dbReference type="ARBA" id="ARBA00022692"/>
    </source>
</evidence>
<evidence type="ECO:0000256" key="3">
    <source>
        <dbReference type="ARBA" id="ARBA00012438"/>
    </source>
</evidence>
<keyword evidence="16" id="KW-1185">Reference proteome</keyword>
<dbReference type="CDD" id="cd06225">
    <property type="entry name" value="HAMP"/>
    <property type="match status" value="1"/>
</dbReference>
<dbReference type="InterPro" id="IPR036890">
    <property type="entry name" value="HATPase_C_sf"/>
</dbReference>
<organism evidence="15 16">
    <name type="scientific">Clostridium acidisoli DSM 12555</name>
    <dbReference type="NCBI Taxonomy" id="1121291"/>
    <lineage>
        <taxon>Bacteria</taxon>
        <taxon>Bacillati</taxon>
        <taxon>Bacillota</taxon>
        <taxon>Clostridia</taxon>
        <taxon>Eubacteriales</taxon>
        <taxon>Clostridiaceae</taxon>
        <taxon>Clostridium</taxon>
    </lineage>
</organism>
<evidence type="ECO:0000256" key="11">
    <source>
        <dbReference type="ARBA" id="ARBA00023136"/>
    </source>
</evidence>
<dbReference type="PRINTS" id="PR00344">
    <property type="entry name" value="BCTRLSENSOR"/>
</dbReference>
<evidence type="ECO:0000256" key="4">
    <source>
        <dbReference type="ARBA" id="ARBA00022475"/>
    </source>
</evidence>
<evidence type="ECO:0000313" key="16">
    <source>
        <dbReference type="Proteomes" id="UP000192468"/>
    </source>
</evidence>
<accession>A0A1W1XDL2</accession>
<dbReference type="EMBL" id="FWXH01000003">
    <property type="protein sequence ID" value="SMC22026.1"/>
    <property type="molecule type" value="Genomic_DNA"/>
</dbReference>
<evidence type="ECO:0000256" key="8">
    <source>
        <dbReference type="ARBA" id="ARBA00022777"/>
    </source>
</evidence>
<dbReference type="InterPro" id="IPR033479">
    <property type="entry name" value="dCache_1"/>
</dbReference>
<feature type="domain" description="HAMP" evidence="14">
    <location>
        <begin position="306"/>
        <end position="358"/>
    </location>
</feature>
<dbReference type="SMART" id="SM00387">
    <property type="entry name" value="HATPase_c"/>
    <property type="match status" value="1"/>
</dbReference>
<dbReference type="InterPro" id="IPR050640">
    <property type="entry name" value="Bact_2-comp_sensor_kinase"/>
</dbReference>
<feature type="transmembrane region" description="Helical" evidence="12">
    <location>
        <begin position="284"/>
        <end position="309"/>
    </location>
</feature>
<evidence type="ECO:0000313" key="15">
    <source>
        <dbReference type="EMBL" id="SMC22026.1"/>
    </source>
</evidence>
<dbReference type="Pfam" id="PF00672">
    <property type="entry name" value="HAMP"/>
    <property type="match status" value="1"/>
</dbReference>
<evidence type="ECO:0000256" key="10">
    <source>
        <dbReference type="ARBA" id="ARBA00023012"/>
    </source>
</evidence>
<dbReference type="Pfam" id="PF02743">
    <property type="entry name" value="dCache_1"/>
    <property type="match status" value="1"/>
</dbReference>
<dbReference type="GO" id="GO:0005886">
    <property type="term" value="C:plasma membrane"/>
    <property type="evidence" value="ECO:0007669"/>
    <property type="project" value="UniProtKB-SubCell"/>
</dbReference>
<sequence>MKISTKIILYYLLIFILSMSFIILFFIETDKKTISDKVKQMSVDAVKSISSKMDYIIDITDNQSKMLISSQTIQNILRDGNAKNEFIYQQEMDNYIADFMNFNDNISSIYIFDNYGNKYFIDYTSPVKNISLEAIKTSSWYNRLIDLDGRYLLKSNGENTFQSGSKNYVSMIRIINDLNTQKPIGIMVINVSEEYIKNKLYDESAATQNIILLDEKNNNIINGNLPANKKLLKSFNYDSNGYSAIQNINSKQYIITELQNKYGWKIISINLFNELSAGKQSYNVVLLIAMVINGILLIVGLLFTSLIITKPIRKLTQAMKEVKFGEFKEVNINTGNDEIGDLKDIYNIMIRQIKKLFIDIVEEHKTKRKAELEVLQTQIKPHFLYNSLDAISSLVLSKENDQALEFVKALGQFYRLFLSSGNEEITIKEEIDMVKHYLIVQKIRLGGKFTIDIKIDNRVLDFKIPRLTLQPLVENAIKHGIRGKLGPGKISIYTMYYEDYIILSVEDDGIGIDEEKIKNIKNGIFTGVGLRATIERLNIYYDSENVIDILSEKGTGTRITINIPRAKES</sequence>
<dbReference type="SUPFAM" id="SSF158472">
    <property type="entry name" value="HAMP domain-like"/>
    <property type="match status" value="1"/>
</dbReference>
<keyword evidence="11 12" id="KW-0472">Membrane</keyword>
<proteinExistence type="predicted"/>
<evidence type="ECO:0000256" key="12">
    <source>
        <dbReference type="SAM" id="Phobius"/>
    </source>
</evidence>
<evidence type="ECO:0000256" key="5">
    <source>
        <dbReference type="ARBA" id="ARBA00022553"/>
    </source>
</evidence>
<keyword evidence="4" id="KW-1003">Cell membrane</keyword>
<protein>
    <recommendedName>
        <fullName evidence="3">histidine kinase</fullName>
        <ecNumber evidence="3">2.7.13.3</ecNumber>
    </recommendedName>
</protein>
<dbReference type="InterPro" id="IPR003660">
    <property type="entry name" value="HAMP_dom"/>
</dbReference>
<feature type="transmembrane region" description="Helical" evidence="12">
    <location>
        <begin position="7"/>
        <end position="27"/>
    </location>
</feature>
<evidence type="ECO:0000256" key="9">
    <source>
        <dbReference type="ARBA" id="ARBA00022989"/>
    </source>
</evidence>
<dbReference type="InterPro" id="IPR003594">
    <property type="entry name" value="HATPase_dom"/>
</dbReference>
<dbReference type="RefSeq" id="WP_207651875.1">
    <property type="nucleotide sequence ID" value="NZ_FWXH01000003.1"/>
</dbReference>
<evidence type="ECO:0000256" key="1">
    <source>
        <dbReference type="ARBA" id="ARBA00000085"/>
    </source>
</evidence>
<keyword evidence="7 12" id="KW-0812">Transmembrane</keyword>
<dbReference type="Pfam" id="PF02518">
    <property type="entry name" value="HATPase_c"/>
    <property type="match status" value="1"/>
</dbReference>
<dbReference type="EC" id="2.7.13.3" evidence="3"/>
<dbReference type="Gene3D" id="3.30.565.10">
    <property type="entry name" value="Histidine kinase-like ATPase, C-terminal domain"/>
    <property type="match status" value="1"/>
</dbReference>
<comment type="catalytic activity">
    <reaction evidence="1">
        <text>ATP + protein L-histidine = ADP + protein N-phospho-L-histidine.</text>
        <dbReference type="EC" id="2.7.13.3"/>
    </reaction>
</comment>
<dbReference type="PANTHER" id="PTHR34220">
    <property type="entry name" value="SENSOR HISTIDINE KINASE YPDA"/>
    <property type="match status" value="1"/>
</dbReference>
<dbReference type="SMART" id="SM00304">
    <property type="entry name" value="HAMP"/>
    <property type="match status" value="1"/>
</dbReference>
<dbReference type="InterPro" id="IPR004358">
    <property type="entry name" value="Sig_transdc_His_kin-like_C"/>
</dbReference>
<evidence type="ECO:0000256" key="6">
    <source>
        <dbReference type="ARBA" id="ARBA00022679"/>
    </source>
</evidence>
<dbReference type="AlphaFoldDB" id="A0A1W1XDL2"/>
<keyword evidence="6" id="KW-0808">Transferase</keyword>
<dbReference type="Proteomes" id="UP000192468">
    <property type="component" value="Unassembled WGS sequence"/>
</dbReference>
<dbReference type="SUPFAM" id="SSF55874">
    <property type="entry name" value="ATPase domain of HSP90 chaperone/DNA topoisomerase II/histidine kinase"/>
    <property type="match status" value="1"/>
</dbReference>
<dbReference type="InterPro" id="IPR010559">
    <property type="entry name" value="Sig_transdc_His_kin_internal"/>
</dbReference>
<dbReference type="InterPro" id="IPR005467">
    <property type="entry name" value="His_kinase_dom"/>
</dbReference>
<name>A0A1W1XDL2_9CLOT</name>
<keyword evidence="8 15" id="KW-0418">Kinase</keyword>
<dbReference type="PROSITE" id="PS50109">
    <property type="entry name" value="HIS_KIN"/>
    <property type="match status" value="1"/>
</dbReference>
<evidence type="ECO:0000256" key="2">
    <source>
        <dbReference type="ARBA" id="ARBA00004651"/>
    </source>
</evidence>
<keyword evidence="9 12" id="KW-1133">Transmembrane helix</keyword>
<dbReference type="Gene3D" id="6.10.340.10">
    <property type="match status" value="1"/>
</dbReference>
<dbReference type="PROSITE" id="PS50885">
    <property type="entry name" value="HAMP"/>
    <property type="match status" value="1"/>
</dbReference>
<reference evidence="15 16" key="1">
    <citation type="submission" date="2017-04" db="EMBL/GenBank/DDBJ databases">
        <authorList>
            <person name="Afonso C.L."/>
            <person name="Miller P.J."/>
            <person name="Scott M.A."/>
            <person name="Spackman E."/>
            <person name="Goraichik I."/>
            <person name="Dimitrov K.M."/>
            <person name="Suarez D.L."/>
            <person name="Swayne D.E."/>
        </authorList>
    </citation>
    <scope>NUCLEOTIDE SEQUENCE [LARGE SCALE GENOMIC DNA]</scope>
    <source>
        <strain evidence="15 16">DSM 12555</strain>
    </source>
</reference>
<keyword evidence="10" id="KW-0902">Two-component regulatory system</keyword>
<dbReference type="GO" id="GO:0000155">
    <property type="term" value="F:phosphorelay sensor kinase activity"/>
    <property type="evidence" value="ECO:0007669"/>
    <property type="project" value="InterPro"/>
</dbReference>
<dbReference type="PANTHER" id="PTHR34220:SF7">
    <property type="entry name" value="SENSOR HISTIDINE KINASE YPDA"/>
    <property type="match status" value="1"/>
</dbReference>